<dbReference type="PANTHER" id="PTHR43495:SF5">
    <property type="entry name" value="GAMMA-AMINOBUTYRIC ACID PERMEASE"/>
    <property type="match status" value="1"/>
</dbReference>
<dbReference type="EMBL" id="JAEUBG010000972">
    <property type="protein sequence ID" value="KAH3687139.1"/>
    <property type="molecule type" value="Genomic_DNA"/>
</dbReference>
<dbReference type="Gene3D" id="1.20.1740.10">
    <property type="entry name" value="Amino acid/polyamine transporter I"/>
    <property type="match status" value="1"/>
</dbReference>
<evidence type="ECO:0000256" key="2">
    <source>
        <dbReference type="SAM" id="Phobius"/>
    </source>
</evidence>
<dbReference type="OrthoDB" id="5413484at2759"/>
<proteinExistence type="predicted"/>
<evidence type="ECO:0000313" key="3">
    <source>
        <dbReference type="EMBL" id="KAH3687139.1"/>
    </source>
</evidence>
<keyword evidence="2" id="KW-1133">Transmembrane helix</keyword>
<reference evidence="3" key="2">
    <citation type="submission" date="2021-01" db="EMBL/GenBank/DDBJ databases">
        <authorList>
            <person name="Schikora-Tamarit M.A."/>
        </authorList>
    </citation>
    <scope>NUCLEOTIDE SEQUENCE</scope>
    <source>
        <strain evidence="3">CBS2887</strain>
    </source>
</reference>
<sequence>MSSSKIDLEKGVLASNSTYFEEKVPVSQDDAASSEEAQVQDTEVKRALKPRHIAMIALGGTIGSGLFIGTSTPLSIAGPV</sequence>
<comment type="caution">
    <text evidence="3">The sequence shown here is derived from an EMBL/GenBank/DDBJ whole genome shotgun (WGS) entry which is preliminary data.</text>
</comment>
<evidence type="ECO:0000256" key="1">
    <source>
        <dbReference type="SAM" id="MobiDB-lite"/>
    </source>
</evidence>
<feature type="non-terminal residue" evidence="3">
    <location>
        <position position="80"/>
    </location>
</feature>
<evidence type="ECO:0008006" key="5">
    <source>
        <dbReference type="Google" id="ProtNLM"/>
    </source>
</evidence>
<name>A0A9P8TQD2_WICPI</name>
<keyword evidence="2" id="KW-0812">Transmembrane</keyword>
<protein>
    <recommendedName>
        <fullName evidence="5">Amino acid permease/ SLC12A domain-containing protein</fullName>
    </recommendedName>
</protein>
<organism evidence="3 4">
    <name type="scientific">Wickerhamomyces pijperi</name>
    <name type="common">Yeast</name>
    <name type="synonym">Pichia pijperi</name>
    <dbReference type="NCBI Taxonomy" id="599730"/>
    <lineage>
        <taxon>Eukaryota</taxon>
        <taxon>Fungi</taxon>
        <taxon>Dikarya</taxon>
        <taxon>Ascomycota</taxon>
        <taxon>Saccharomycotina</taxon>
        <taxon>Saccharomycetes</taxon>
        <taxon>Phaffomycetales</taxon>
        <taxon>Wickerhamomycetaceae</taxon>
        <taxon>Wickerhamomyces</taxon>
    </lineage>
</organism>
<dbReference type="AlphaFoldDB" id="A0A9P8TQD2"/>
<keyword evidence="4" id="KW-1185">Reference proteome</keyword>
<evidence type="ECO:0000313" key="4">
    <source>
        <dbReference type="Proteomes" id="UP000774326"/>
    </source>
</evidence>
<accession>A0A9P8TQD2</accession>
<feature type="region of interest" description="Disordered" evidence="1">
    <location>
        <begin position="24"/>
        <end position="43"/>
    </location>
</feature>
<dbReference type="PANTHER" id="PTHR43495">
    <property type="entry name" value="GABA PERMEASE"/>
    <property type="match status" value="1"/>
</dbReference>
<reference evidence="3" key="1">
    <citation type="journal article" date="2021" name="Open Biol.">
        <title>Shared evolutionary footprints suggest mitochondrial oxidative damage underlies multiple complex I losses in fungi.</title>
        <authorList>
            <person name="Schikora-Tamarit M.A."/>
            <person name="Marcet-Houben M."/>
            <person name="Nosek J."/>
            <person name="Gabaldon T."/>
        </authorList>
    </citation>
    <scope>NUCLEOTIDE SEQUENCE</scope>
    <source>
        <strain evidence="3">CBS2887</strain>
    </source>
</reference>
<keyword evidence="2" id="KW-0472">Membrane</keyword>
<feature type="transmembrane region" description="Helical" evidence="2">
    <location>
        <begin position="53"/>
        <end position="76"/>
    </location>
</feature>
<dbReference type="Proteomes" id="UP000774326">
    <property type="component" value="Unassembled WGS sequence"/>
</dbReference>
<gene>
    <name evidence="3" type="ORF">WICPIJ_001879</name>
</gene>